<evidence type="ECO:0000313" key="5">
    <source>
        <dbReference type="Proteomes" id="UP000094936"/>
    </source>
</evidence>
<comment type="caution">
    <text evidence="4">The sequence shown here is derived from an EMBL/GenBank/DDBJ whole genome shotgun (WGS) entry which is preliminary data.</text>
</comment>
<dbReference type="PANTHER" id="PTHR43877:SF5">
    <property type="entry name" value="BLL8307 PROTEIN"/>
    <property type="match status" value="1"/>
</dbReference>
<dbReference type="STRING" id="1080227.A8L45_22490"/>
<dbReference type="InterPro" id="IPR050832">
    <property type="entry name" value="Bact_Acetyltransf"/>
</dbReference>
<gene>
    <name evidence="4" type="ORF">A8L45_22490</name>
</gene>
<dbReference type="InterPro" id="IPR016181">
    <property type="entry name" value="Acyl_CoA_acyltransferase"/>
</dbReference>
<evidence type="ECO:0000256" key="2">
    <source>
        <dbReference type="ARBA" id="ARBA00023315"/>
    </source>
</evidence>
<evidence type="ECO:0000259" key="3">
    <source>
        <dbReference type="PROSITE" id="PS51186"/>
    </source>
</evidence>
<feature type="domain" description="N-acetyltransferase" evidence="3">
    <location>
        <begin position="8"/>
        <end position="154"/>
    </location>
</feature>
<dbReference type="Pfam" id="PF00583">
    <property type="entry name" value="Acetyltransf_1"/>
    <property type="match status" value="1"/>
</dbReference>
<dbReference type="OrthoDB" id="9803233at2"/>
<organism evidence="4 5">
    <name type="scientific">Veronia pacifica</name>
    <dbReference type="NCBI Taxonomy" id="1080227"/>
    <lineage>
        <taxon>Bacteria</taxon>
        <taxon>Pseudomonadati</taxon>
        <taxon>Pseudomonadota</taxon>
        <taxon>Gammaproteobacteria</taxon>
        <taxon>Vibrionales</taxon>
        <taxon>Vibrionaceae</taxon>
        <taxon>Veronia</taxon>
    </lineage>
</organism>
<dbReference type="RefSeq" id="WP_068905588.1">
    <property type="nucleotide sequence ID" value="NZ_JBHUIF010000009.1"/>
</dbReference>
<reference evidence="4 5" key="1">
    <citation type="submission" date="2016-05" db="EMBL/GenBank/DDBJ databases">
        <title>Genomic Taxonomy of the Vibrionaceae.</title>
        <authorList>
            <person name="Gomez-Gil B."/>
            <person name="Enciso-Ibarra J."/>
        </authorList>
    </citation>
    <scope>NUCLEOTIDE SEQUENCE [LARGE SCALE GENOMIC DNA]</scope>
    <source>
        <strain evidence="4 5">CAIM 1920</strain>
    </source>
</reference>
<dbReference type="EMBL" id="LYBM01000074">
    <property type="protein sequence ID" value="ODA29226.1"/>
    <property type="molecule type" value="Genomic_DNA"/>
</dbReference>
<keyword evidence="5" id="KW-1185">Reference proteome</keyword>
<proteinExistence type="predicted"/>
<dbReference type="SUPFAM" id="SSF55729">
    <property type="entry name" value="Acyl-CoA N-acyltransferases (Nat)"/>
    <property type="match status" value="1"/>
</dbReference>
<dbReference type="CDD" id="cd04301">
    <property type="entry name" value="NAT_SF"/>
    <property type="match status" value="1"/>
</dbReference>
<evidence type="ECO:0000256" key="1">
    <source>
        <dbReference type="ARBA" id="ARBA00022679"/>
    </source>
</evidence>
<name>A0A1C3E7L7_9GAMM</name>
<dbReference type="Gene3D" id="3.40.630.30">
    <property type="match status" value="1"/>
</dbReference>
<sequence length="154" mass="17477">MQFLTDDLSSSDVIQLLTEHMTDMHTTSPPESSHTLDLSGLKHPSVRFWVCRSGDKDNTLLGCVALKYLKEGHGEIKSMRTASSQRGRGVGRYMLEQLMAFAQSAGYSEISLETGTQPFFYPAHQLYRNFGFQDCPPFADYQPDPHSRFMHFSF</sequence>
<dbReference type="Proteomes" id="UP000094936">
    <property type="component" value="Unassembled WGS sequence"/>
</dbReference>
<keyword evidence="1 4" id="KW-0808">Transferase</keyword>
<accession>A0A1C3E7L7</accession>
<dbReference type="PROSITE" id="PS51186">
    <property type="entry name" value="GNAT"/>
    <property type="match status" value="1"/>
</dbReference>
<protein>
    <submittedName>
        <fullName evidence="4">Acetyltransferase</fullName>
    </submittedName>
</protein>
<keyword evidence="2" id="KW-0012">Acyltransferase</keyword>
<dbReference type="InterPro" id="IPR000182">
    <property type="entry name" value="GNAT_dom"/>
</dbReference>
<dbReference type="GO" id="GO:0016747">
    <property type="term" value="F:acyltransferase activity, transferring groups other than amino-acyl groups"/>
    <property type="evidence" value="ECO:0007669"/>
    <property type="project" value="InterPro"/>
</dbReference>
<evidence type="ECO:0000313" key="4">
    <source>
        <dbReference type="EMBL" id="ODA29226.1"/>
    </source>
</evidence>
<dbReference type="AlphaFoldDB" id="A0A1C3E7L7"/>
<dbReference type="PANTHER" id="PTHR43877">
    <property type="entry name" value="AMINOALKYLPHOSPHONATE N-ACETYLTRANSFERASE-RELATED-RELATED"/>
    <property type="match status" value="1"/>
</dbReference>